<protein>
    <submittedName>
        <fullName evidence="2">Uncharacterized protein</fullName>
    </submittedName>
</protein>
<comment type="caution">
    <text evidence="2">The sequence shown here is derived from an EMBL/GenBank/DDBJ whole genome shotgun (WGS) entry which is preliminary data.</text>
</comment>
<name>A0A814WLQ8_ADIRI</name>
<evidence type="ECO:0000256" key="1">
    <source>
        <dbReference type="SAM" id="Phobius"/>
    </source>
</evidence>
<sequence>MTTALRKLSFLLGSDYQLETSGKMKFIQNEISQIDSTSIKCVCAINPNCIRPAIIVSPGIYYKVFDNLTYNVPGWIRACQVIDSLLLSTLEWLYIDSVSFPFFMYALGVMNKQYVSVIKSPLDNKPIVYNSSMSRFPPNTSNSIIVKEIMVEQWNHSLSYQRFYETCAPMYCSYPKTIRKNSFIEVIITIMSMMGGIVASLRILTPPIVKLILRLVTRANQNPREIEQGNSIFAQIQYNCSLT</sequence>
<keyword evidence="1" id="KW-0812">Transmembrane</keyword>
<evidence type="ECO:0000313" key="3">
    <source>
        <dbReference type="Proteomes" id="UP000663828"/>
    </source>
</evidence>
<feature type="transmembrane region" description="Helical" evidence="1">
    <location>
        <begin position="183"/>
        <end position="204"/>
    </location>
</feature>
<keyword evidence="3" id="KW-1185">Reference proteome</keyword>
<dbReference type="AlphaFoldDB" id="A0A814WLQ8"/>
<keyword evidence="1" id="KW-0472">Membrane</keyword>
<organism evidence="2 3">
    <name type="scientific">Adineta ricciae</name>
    <name type="common">Rotifer</name>
    <dbReference type="NCBI Taxonomy" id="249248"/>
    <lineage>
        <taxon>Eukaryota</taxon>
        <taxon>Metazoa</taxon>
        <taxon>Spiralia</taxon>
        <taxon>Gnathifera</taxon>
        <taxon>Rotifera</taxon>
        <taxon>Eurotatoria</taxon>
        <taxon>Bdelloidea</taxon>
        <taxon>Adinetida</taxon>
        <taxon>Adinetidae</taxon>
        <taxon>Adineta</taxon>
    </lineage>
</organism>
<proteinExistence type="predicted"/>
<dbReference type="EMBL" id="CAJNOR010001814">
    <property type="protein sequence ID" value="CAF1203280.1"/>
    <property type="molecule type" value="Genomic_DNA"/>
</dbReference>
<evidence type="ECO:0000313" key="2">
    <source>
        <dbReference type="EMBL" id="CAF1203280.1"/>
    </source>
</evidence>
<dbReference type="Proteomes" id="UP000663828">
    <property type="component" value="Unassembled WGS sequence"/>
</dbReference>
<accession>A0A814WLQ8</accession>
<keyword evidence="1" id="KW-1133">Transmembrane helix</keyword>
<gene>
    <name evidence="2" type="ORF">XAT740_LOCUS23797</name>
</gene>
<reference evidence="2" key="1">
    <citation type="submission" date="2021-02" db="EMBL/GenBank/DDBJ databases">
        <authorList>
            <person name="Nowell W R."/>
        </authorList>
    </citation>
    <scope>NUCLEOTIDE SEQUENCE</scope>
</reference>